<keyword evidence="2" id="KW-1185">Reference proteome</keyword>
<dbReference type="AlphaFoldDB" id="A0A938WJE4"/>
<name>A0A938WJE4_9BACT</name>
<dbReference type="GO" id="GO:0003677">
    <property type="term" value="F:DNA binding"/>
    <property type="evidence" value="ECO:0007669"/>
    <property type="project" value="InterPro"/>
</dbReference>
<proteinExistence type="predicted"/>
<reference evidence="1 2" key="1">
    <citation type="journal article" date="2021" name="Sci. Rep.">
        <title>The distribution of antibiotic resistance genes in chicken gut microbiota commensals.</title>
        <authorList>
            <person name="Juricova H."/>
            <person name="Matiasovicova J."/>
            <person name="Kubasova T."/>
            <person name="Cejkova D."/>
            <person name="Rychlik I."/>
        </authorList>
    </citation>
    <scope>NUCLEOTIDE SEQUENCE [LARGE SCALE GENOMIC DNA]</scope>
    <source>
        <strain evidence="1 2">An819</strain>
    </source>
</reference>
<dbReference type="Proteomes" id="UP000764045">
    <property type="component" value="Unassembled WGS sequence"/>
</dbReference>
<dbReference type="InterPro" id="IPR010982">
    <property type="entry name" value="Lambda_DNA-bd_dom_sf"/>
</dbReference>
<organism evidence="1 2">
    <name type="scientific">Marseilla massiliensis</name>
    <dbReference type="NCBI Taxonomy" id="1841864"/>
    <lineage>
        <taxon>Bacteria</taxon>
        <taxon>Pseudomonadati</taxon>
        <taxon>Bacteroidota</taxon>
        <taxon>Bacteroidia</taxon>
        <taxon>Bacteroidales</taxon>
        <taxon>Prevotellaceae</taxon>
        <taxon>Marseilla</taxon>
    </lineage>
</organism>
<gene>
    <name evidence="1" type="ORF">H6B30_01150</name>
</gene>
<sequence length="81" mass="9211">MHIGKRIKEVLREQGHNVSWLAARIPCERSNVYNIFRRCNIDAGLLYSISLVMEYNFFADLSTVFEREASSSDKAVVSSVA</sequence>
<comment type="caution">
    <text evidence="1">The sequence shown here is derived from an EMBL/GenBank/DDBJ whole genome shotgun (WGS) entry which is preliminary data.</text>
</comment>
<dbReference type="EMBL" id="JACJJL010000001">
    <property type="protein sequence ID" value="MBM6660375.1"/>
    <property type="molecule type" value="Genomic_DNA"/>
</dbReference>
<accession>A0A938WJE4</accession>
<protein>
    <submittedName>
        <fullName evidence="1">XRE family transcriptional regulator</fullName>
    </submittedName>
</protein>
<evidence type="ECO:0000313" key="2">
    <source>
        <dbReference type="Proteomes" id="UP000764045"/>
    </source>
</evidence>
<dbReference type="SUPFAM" id="SSF47413">
    <property type="entry name" value="lambda repressor-like DNA-binding domains"/>
    <property type="match status" value="1"/>
</dbReference>
<evidence type="ECO:0000313" key="1">
    <source>
        <dbReference type="EMBL" id="MBM6660375.1"/>
    </source>
</evidence>
<dbReference type="RefSeq" id="WP_205107066.1">
    <property type="nucleotide sequence ID" value="NZ_CAWUJD010000001.1"/>
</dbReference>